<feature type="chain" id="PRO_5037754877" evidence="2">
    <location>
        <begin position="24"/>
        <end position="83"/>
    </location>
</feature>
<sequence>MVKFVSVSLISIFLIINAVYTQGITTTADENSPLNAQPTVDEGSEDTTTTSDYYYYYYDGETTGNNDQDTTVAQMTTVGGNQL</sequence>
<keyword evidence="3" id="KW-1185">Reference proteome</keyword>
<dbReference type="AlphaFoldDB" id="A0A915HEQ0"/>
<evidence type="ECO:0000256" key="2">
    <source>
        <dbReference type="SAM" id="SignalP"/>
    </source>
</evidence>
<feature type="compositionally biased region" description="Polar residues" evidence="1">
    <location>
        <begin position="28"/>
        <end position="38"/>
    </location>
</feature>
<organism evidence="3 4">
    <name type="scientific">Romanomermis culicivorax</name>
    <name type="common">Nematode worm</name>
    <dbReference type="NCBI Taxonomy" id="13658"/>
    <lineage>
        <taxon>Eukaryota</taxon>
        <taxon>Metazoa</taxon>
        <taxon>Ecdysozoa</taxon>
        <taxon>Nematoda</taxon>
        <taxon>Enoplea</taxon>
        <taxon>Dorylaimia</taxon>
        <taxon>Mermithida</taxon>
        <taxon>Mermithoidea</taxon>
        <taxon>Mermithidae</taxon>
        <taxon>Romanomermis</taxon>
    </lineage>
</organism>
<reference evidence="4" key="1">
    <citation type="submission" date="2022-11" db="UniProtKB">
        <authorList>
            <consortium name="WormBaseParasite"/>
        </authorList>
    </citation>
    <scope>IDENTIFICATION</scope>
</reference>
<accession>A0A915HEQ0</accession>
<feature type="region of interest" description="Disordered" evidence="1">
    <location>
        <begin position="28"/>
        <end position="48"/>
    </location>
</feature>
<proteinExistence type="predicted"/>
<keyword evidence="2" id="KW-0732">Signal</keyword>
<dbReference type="WBParaSite" id="nRc.2.0.1.t00159-RA">
    <property type="protein sequence ID" value="nRc.2.0.1.t00159-RA"/>
    <property type="gene ID" value="nRc.2.0.1.g00159"/>
</dbReference>
<name>A0A915HEQ0_ROMCU</name>
<feature type="signal peptide" evidence="2">
    <location>
        <begin position="1"/>
        <end position="23"/>
    </location>
</feature>
<evidence type="ECO:0000256" key="1">
    <source>
        <dbReference type="SAM" id="MobiDB-lite"/>
    </source>
</evidence>
<dbReference type="Proteomes" id="UP000887565">
    <property type="component" value="Unplaced"/>
</dbReference>
<evidence type="ECO:0000313" key="3">
    <source>
        <dbReference type="Proteomes" id="UP000887565"/>
    </source>
</evidence>
<protein>
    <submittedName>
        <fullName evidence="4">Uncharacterized protein</fullName>
    </submittedName>
</protein>
<evidence type="ECO:0000313" key="4">
    <source>
        <dbReference type="WBParaSite" id="nRc.2.0.1.t00159-RA"/>
    </source>
</evidence>